<proteinExistence type="predicted"/>
<feature type="transmembrane region" description="Helical" evidence="6">
    <location>
        <begin position="7"/>
        <end position="25"/>
    </location>
</feature>
<evidence type="ECO:0000256" key="3">
    <source>
        <dbReference type="ARBA" id="ARBA00022989"/>
    </source>
</evidence>
<evidence type="ECO:0000256" key="6">
    <source>
        <dbReference type="SAM" id="Phobius"/>
    </source>
</evidence>
<keyword evidence="4 6" id="KW-0472">Membrane</keyword>
<dbReference type="PANTHER" id="PTHR36926">
    <property type="entry name" value="COLICIN V PRODUCTION PROTEIN"/>
    <property type="match status" value="1"/>
</dbReference>
<keyword evidence="8" id="KW-1185">Reference proteome</keyword>
<dbReference type="Pfam" id="PF02674">
    <property type="entry name" value="Colicin_V"/>
    <property type="match status" value="1"/>
</dbReference>
<dbReference type="GO" id="GO:0016020">
    <property type="term" value="C:membrane"/>
    <property type="evidence" value="ECO:0007669"/>
    <property type="project" value="UniProtKB-SubCell"/>
</dbReference>
<evidence type="ECO:0000256" key="4">
    <source>
        <dbReference type="ARBA" id="ARBA00023136"/>
    </source>
</evidence>
<name>A0A4V3UTB4_9GAMM</name>
<evidence type="ECO:0000256" key="5">
    <source>
        <dbReference type="SAM" id="MobiDB-lite"/>
    </source>
</evidence>
<sequence length="235" mass="24713">MNWLDGIILGILALSVLIGLMRGLVAEVLSLVTWIAAFWVAAVFGPDVAALFENSISLPMARIGLGYAICFFGVLLLGMLVRFAARRLIWSTGLTGMDRLLGVLFGFVRGALVVTILVFLVGLTAVTREPWWQQSMLLPQFQVAAAWLGQNIPASVGDHLHPDAMLDKLKSAPALPHGPAGSSTAPSLLDRVAPAELLKQVDGLSGKLHAPISGRQGAPAAPASAASTSPPARQP</sequence>
<dbReference type="RefSeq" id="WP_136256795.1">
    <property type="nucleotide sequence ID" value="NZ_MWIO01000003.1"/>
</dbReference>
<accession>A0A4V3UTB4</accession>
<dbReference type="InterPro" id="IPR052719">
    <property type="entry name" value="CvpA-like"/>
</dbReference>
<keyword evidence="2 6" id="KW-0812">Transmembrane</keyword>
<dbReference type="GO" id="GO:0009403">
    <property type="term" value="P:toxin biosynthetic process"/>
    <property type="evidence" value="ECO:0007669"/>
    <property type="project" value="InterPro"/>
</dbReference>
<evidence type="ECO:0000313" key="8">
    <source>
        <dbReference type="Proteomes" id="UP000306317"/>
    </source>
</evidence>
<dbReference type="Proteomes" id="UP000306317">
    <property type="component" value="Unassembled WGS sequence"/>
</dbReference>
<comment type="caution">
    <text evidence="7">The sequence shown here is derived from an EMBL/GenBank/DDBJ whole genome shotgun (WGS) entry which is preliminary data.</text>
</comment>
<feature type="transmembrane region" description="Helical" evidence="6">
    <location>
        <begin position="64"/>
        <end position="84"/>
    </location>
</feature>
<reference evidence="7 8" key="1">
    <citation type="submission" date="2017-02" db="EMBL/GenBank/DDBJ databases">
        <title>Whole genome sequencing of Rhodanobacter lindaniclasticus DSM 17932.</title>
        <authorList>
            <person name="Kumar S."/>
            <person name="Patil P."/>
            <person name="Patil P.B."/>
        </authorList>
    </citation>
    <scope>NUCLEOTIDE SEQUENCE [LARGE SCALE GENOMIC DNA]</scope>
    <source>
        <strain evidence="7 8">DSM 17932</strain>
    </source>
</reference>
<gene>
    <name evidence="7" type="ORF">B1991_00765</name>
</gene>
<dbReference type="EMBL" id="MWIO01000003">
    <property type="protein sequence ID" value="THD09991.1"/>
    <property type="molecule type" value="Genomic_DNA"/>
</dbReference>
<evidence type="ECO:0000256" key="1">
    <source>
        <dbReference type="ARBA" id="ARBA00004141"/>
    </source>
</evidence>
<dbReference type="AlphaFoldDB" id="A0A4V3UTB4"/>
<dbReference type="OrthoDB" id="9810601at2"/>
<evidence type="ECO:0000313" key="7">
    <source>
        <dbReference type="EMBL" id="THD09991.1"/>
    </source>
</evidence>
<evidence type="ECO:0000256" key="2">
    <source>
        <dbReference type="ARBA" id="ARBA00022692"/>
    </source>
</evidence>
<organism evidence="7 8">
    <name type="scientific">Rhodanobacter lindaniclasticus</name>
    <dbReference type="NCBI Taxonomy" id="75310"/>
    <lineage>
        <taxon>Bacteria</taxon>
        <taxon>Pseudomonadati</taxon>
        <taxon>Pseudomonadota</taxon>
        <taxon>Gammaproteobacteria</taxon>
        <taxon>Lysobacterales</taxon>
        <taxon>Rhodanobacteraceae</taxon>
        <taxon>Rhodanobacter</taxon>
    </lineage>
</organism>
<protein>
    <submittedName>
        <fullName evidence="7">Colicin V production protein</fullName>
    </submittedName>
</protein>
<comment type="subcellular location">
    <subcellularLocation>
        <location evidence="1">Membrane</location>
        <topology evidence="1">Multi-pass membrane protein</topology>
    </subcellularLocation>
</comment>
<dbReference type="InterPro" id="IPR003825">
    <property type="entry name" value="Colicin-V_CvpA"/>
</dbReference>
<feature type="transmembrane region" description="Helical" evidence="6">
    <location>
        <begin position="104"/>
        <end position="126"/>
    </location>
</feature>
<keyword evidence="3 6" id="KW-1133">Transmembrane helix</keyword>
<feature type="compositionally biased region" description="Low complexity" evidence="5">
    <location>
        <begin position="218"/>
        <end position="235"/>
    </location>
</feature>
<dbReference type="PANTHER" id="PTHR36926:SF1">
    <property type="entry name" value="COLICIN V PRODUCTION PROTEIN"/>
    <property type="match status" value="1"/>
</dbReference>
<feature type="transmembrane region" description="Helical" evidence="6">
    <location>
        <begin position="31"/>
        <end position="52"/>
    </location>
</feature>
<feature type="region of interest" description="Disordered" evidence="5">
    <location>
        <begin position="208"/>
        <end position="235"/>
    </location>
</feature>